<dbReference type="Pfam" id="PF12697">
    <property type="entry name" value="Abhydrolase_6"/>
    <property type="match status" value="1"/>
</dbReference>
<sequence length="252" mass="27600">MHSGEFGGCAELSWEYLIGPLSEHFRVVAPDWLGYGGTDKIHDFGGKRGRMLAHLRRFLEVMDIDNADFIGNSMGATWLTQEAALAPPGLPVKRIVVLSGAGFVPDNEYRRMTLEYDGTPEGMRRLLTAVFSDPVWFTDPSYVERRNAVATAPGAWEAVAAARFKSPLVPPRSSHGQPDRTEYELIAAPTLLIAGQEDKLREPGYAAELAARIKDCELVVIPGCGHCPNIERPDVVLAHTLRFLMSPAAANS</sequence>
<dbReference type="PANTHER" id="PTHR43798:SF5">
    <property type="entry name" value="MONOACYLGLYCEROL LIPASE ABHD6"/>
    <property type="match status" value="1"/>
</dbReference>
<reference evidence="2 3" key="1">
    <citation type="submission" date="2020-02" db="EMBL/GenBank/DDBJ databases">
        <title>Streptomyces malaysiensis DSM14702 (JHCC583434, PFL_A843) Genome sequencing and assembly.</title>
        <authorList>
            <person name="Samborskyy M."/>
        </authorList>
    </citation>
    <scope>NUCLEOTIDE SEQUENCE [LARGE SCALE GENOMIC DNA]</scope>
    <source>
        <strain evidence="2 3">DSM 14702</strain>
    </source>
</reference>
<evidence type="ECO:0000259" key="1">
    <source>
        <dbReference type="Pfam" id="PF12697"/>
    </source>
</evidence>
<dbReference type="EMBL" id="JAALLH010000002">
    <property type="protein sequence ID" value="NIY69438.1"/>
    <property type="molecule type" value="Genomic_DNA"/>
</dbReference>
<dbReference type="SUPFAM" id="SSF53474">
    <property type="entry name" value="alpha/beta-Hydrolases"/>
    <property type="match status" value="1"/>
</dbReference>
<accession>A0A7X5XA79</accession>
<dbReference type="GO" id="GO:0046464">
    <property type="term" value="P:acylglycerol catabolic process"/>
    <property type="evidence" value="ECO:0007669"/>
    <property type="project" value="TreeGrafter"/>
</dbReference>
<dbReference type="PRINTS" id="PR00111">
    <property type="entry name" value="ABHYDROLASE"/>
</dbReference>
<keyword evidence="2" id="KW-0378">Hydrolase</keyword>
<organism evidence="2 3">
    <name type="scientific">Streptomyces malaysiensis</name>
    <dbReference type="NCBI Taxonomy" id="92644"/>
    <lineage>
        <taxon>Bacteria</taxon>
        <taxon>Bacillati</taxon>
        <taxon>Actinomycetota</taxon>
        <taxon>Actinomycetes</taxon>
        <taxon>Kitasatosporales</taxon>
        <taxon>Streptomycetaceae</taxon>
        <taxon>Streptomyces</taxon>
        <taxon>Streptomyces violaceusniger group</taxon>
    </lineage>
</organism>
<dbReference type="InterPro" id="IPR029058">
    <property type="entry name" value="AB_hydrolase_fold"/>
</dbReference>
<dbReference type="PANTHER" id="PTHR43798">
    <property type="entry name" value="MONOACYLGLYCEROL LIPASE"/>
    <property type="match status" value="1"/>
</dbReference>
<comment type="caution">
    <text evidence="2">The sequence shown here is derived from an EMBL/GenBank/DDBJ whole genome shotgun (WGS) entry which is preliminary data.</text>
</comment>
<dbReference type="GO" id="GO:0047372">
    <property type="term" value="F:monoacylglycerol lipase activity"/>
    <property type="evidence" value="ECO:0007669"/>
    <property type="project" value="TreeGrafter"/>
</dbReference>
<dbReference type="InterPro" id="IPR050266">
    <property type="entry name" value="AB_hydrolase_sf"/>
</dbReference>
<protein>
    <submittedName>
        <fullName evidence="2">Alpha/beta hydrolase fold protein</fullName>
    </submittedName>
</protein>
<dbReference type="InterPro" id="IPR000639">
    <property type="entry name" value="Epox_hydrolase-like"/>
</dbReference>
<dbReference type="AlphaFoldDB" id="A0A7X5XA79"/>
<gene>
    <name evidence="2" type="ORF">SMALB_7562</name>
</gene>
<dbReference type="InterPro" id="IPR000073">
    <property type="entry name" value="AB_hydrolase_1"/>
</dbReference>
<evidence type="ECO:0000313" key="2">
    <source>
        <dbReference type="EMBL" id="NIY69438.1"/>
    </source>
</evidence>
<dbReference type="Gene3D" id="3.40.50.1820">
    <property type="entry name" value="alpha/beta hydrolase"/>
    <property type="match status" value="1"/>
</dbReference>
<dbReference type="Proteomes" id="UP000536624">
    <property type="component" value="Unassembled WGS sequence"/>
</dbReference>
<feature type="domain" description="AB hydrolase-1" evidence="1">
    <location>
        <begin position="11"/>
        <end position="238"/>
    </location>
</feature>
<dbReference type="PRINTS" id="PR00412">
    <property type="entry name" value="EPOXHYDRLASE"/>
</dbReference>
<name>A0A7X5XA79_STRMQ</name>
<dbReference type="GO" id="GO:0016020">
    <property type="term" value="C:membrane"/>
    <property type="evidence" value="ECO:0007669"/>
    <property type="project" value="TreeGrafter"/>
</dbReference>
<proteinExistence type="predicted"/>
<evidence type="ECO:0000313" key="3">
    <source>
        <dbReference type="Proteomes" id="UP000536624"/>
    </source>
</evidence>